<evidence type="ECO:0000313" key="6">
    <source>
        <dbReference type="EMBL" id="CAK7221114.1"/>
    </source>
</evidence>
<keyword evidence="4" id="KW-0624">Polysaccharide degradation</keyword>
<evidence type="ECO:0000256" key="3">
    <source>
        <dbReference type="ARBA" id="ARBA00022801"/>
    </source>
</evidence>
<comment type="subcellular location">
    <subcellularLocation>
        <location evidence="4">Secreted</location>
    </subcellularLocation>
</comment>
<keyword evidence="1 4" id="KW-0719">Serine esterase</keyword>
<keyword evidence="3 4" id="KW-0378">Hydrolase</keyword>
<evidence type="ECO:0000256" key="2">
    <source>
        <dbReference type="ARBA" id="ARBA00022729"/>
    </source>
</evidence>
<comment type="caution">
    <text evidence="6">The sequence shown here is derived from an EMBL/GenBank/DDBJ whole genome shotgun (WGS) entry which is preliminary data.</text>
</comment>
<dbReference type="Proteomes" id="UP001642406">
    <property type="component" value="Unassembled WGS sequence"/>
</dbReference>
<dbReference type="SUPFAM" id="SSF53474">
    <property type="entry name" value="alpha/beta-Hydrolases"/>
    <property type="match status" value="2"/>
</dbReference>
<dbReference type="EC" id="3.1.1.-" evidence="4"/>
<evidence type="ECO:0000256" key="1">
    <source>
        <dbReference type="ARBA" id="ARBA00022487"/>
    </source>
</evidence>
<keyword evidence="7" id="KW-1185">Reference proteome</keyword>
<dbReference type="InterPro" id="IPR010126">
    <property type="entry name" value="Esterase_phb"/>
</dbReference>
<reference evidence="6 7" key="1">
    <citation type="submission" date="2024-01" db="EMBL/GenBank/DDBJ databases">
        <authorList>
            <person name="Allen C."/>
            <person name="Tagirdzhanova G."/>
        </authorList>
    </citation>
    <scope>NUCLEOTIDE SEQUENCE [LARGE SCALE GENOMIC DNA]</scope>
</reference>
<name>A0ABP0BPJ9_9PEZI</name>
<organism evidence="6 7">
    <name type="scientific">Sporothrix bragantina</name>
    <dbReference type="NCBI Taxonomy" id="671064"/>
    <lineage>
        <taxon>Eukaryota</taxon>
        <taxon>Fungi</taxon>
        <taxon>Dikarya</taxon>
        <taxon>Ascomycota</taxon>
        <taxon>Pezizomycotina</taxon>
        <taxon>Sordariomycetes</taxon>
        <taxon>Sordariomycetidae</taxon>
        <taxon>Ophiostomatales</taxon>
        <taxon>Ophiostomataceae</taxon>
        <taxon>Sporothrix</taxon>
    </lineage>
</organism>
<dbReference type="Gene3D" id="3.40.50.1820">
    <property type="entry name" value="alpha/beta hydrolase"/>
    <property type="match status" value="1"/>
</dbReference>
<dbReference type="InterPro" id="IPR050955">
    <property type="entry name" value="Plant_Biomass_Hydrol_Est"/>
</dbReference>
<feature type="chain" id="PRO_5044976243" description="Carboxylic ester hydrolase" evidence="4">
    <location>
        <begin position="20"/>
        <end position="301"/>
    </location>
</feature>
<comment type="function">
    <text evidence="4">Esterase involved in the hydrolysis of xylan, a major structural heterogeneous polysaccharide found in plant biomass representing the second most abundant polysaccharide in the biosphere, after cellulose.</text>
</comment>
<keyword evidence="2 4" id="KW-0732">Signal</keyword>
<keyword evidence="4" id="KW-0119">Carbohydrate metabolism</keyword>
<dbReference type="PANTHER" id="PTHR43037:SF5">
    <property type="entry name" value="FERULOYL ESTERASE"/>
    <property type="match status" value="1"/>
</dbReference>
<comment type="similarity">
    <text evidence="4">Belongs to the carbohydrate esterase 1 (CE1) family.</text>
</comment>
<keyword evidence="4" id="KW-0964">Secreted</keyword>
<dbReference type="Pfam" id="PF00326">
    <property type="entry name" value="Peptidase_S9"/>
    <property type="match status" value="1"/>
</dbReference>
<sequence length="301" mass="31486">MVYSTICTSLLVAATLAQAASLQPVANFGENPTKLSMSIYVPDKLAAKPPVIIVPHPCGGSASDTYGRVAKGLPAYADKLGFVLIFPQTPNTCWDCISKSSLRHNGGGDSQGLVNMVQYALDKYKGDPSQVFVTGSSSGGMMTNVLVGAYPDVFAAGASFSGAPDFACWAGAGVPASGADPSCATTTKPTTAQQWGDLARGGDAAFNTTATAKRPRMQIWHGTADNVVSYSYLANQLDQWSNVLGVTFSKNVTNDPETGYTKMVYGDGTQVVGYSAQGVGHMVPFHEKQVLDFFGLLPATA</sequence>
<gene>
    <name evidence="6" type="ORF">SBRCBS47491_004417</name>
</gene>
<evidence type="ECO:0000259" key="5">
    <source>
        <dbReference type="Pfam" id="PF00326"/>
    </source>
</evidence>
<dbReference type="NCBIfam" id="TIGR01840">
    <property type="entry name" value="esterase_phb"/>
    <property type="match status" value="1"/>
</dbReference>
<accession>A0ABP0BPJ9</accession>
<dbReference type="EMBL" id="CAWUHC010000033">
    <property type="protein sequence ID" value="CAK7221114.1"/>
    <property type="molecule type" value="Genomic_DNA"/>
</dbReference>
<protein>
    <recommendedName>
        <fullName evidence="4">Carboxylic ester hydrolase</fullName>
        <ecNumber evidence="4">3.1.1.-</ecNumber>
    </recommendedName>
</protein>
<feature type="domain" description="Peptidase S9 prolyl oligopeptidase catalytic" evidence="5">
    <location>
        <begin position="103"/>
        <end position="172"/>
    </location>
</feature>
<evidence type="ECO:0000256" key="4">
    <source>
        <dbReference type="RuleBase" id="RU367147"/>
    </source>
</evidence>
<dbReference type="InterPro" id="IPR001375">
    <property type="entry name" value="Peptidase_S9_cat"/>
</dbReference>
<evidence type="ECO:0000313" key="7">
    <source>
        <dbReference type="Proteomes" id="UP001642406"/>
    </source>
</evidence>
<feature type="signal peptide" evidence="4">
    <location>
        <begin position="1"/>
        <end position="19"/>
    </location>
</feature>
<dbReference type="PANTHER" id="PTHR43037">
    <property type="entry name" value="UNNAMED PRODUCT-RELATED"/>
    <property type="match status" value="1"/>
</dbReference>
<dbReference type="InterPro" id="IPR029058">
    <property type="entry name" value="AB_hydrolase_fold"/>
</dbReference>
<proteinExistence type="inferred from homology"/>